<dbReference type="EMBL" id="AZFW01000047">
    <property type="protein sequence ID" value="KRM27553.1"/>
    <property type="molecule type" value="Genomic_DNA"/>
</dbReference>
<gene>
    <name evidence="1" type="ORF">FC91_GL002469</name>
</gene>
<sequence>MMDDSEYVSGNEIARQWREMPHRKQADRIVNEMIHNHLTAEEVFALSGLPEHEFARMLAGDGAVTNAQYEALYTQIQLHRRDSVNDHN</sequence>
<organism evidence="1 2">
    <name type="scientific">Schleiferilactobacillus harbinensis DSM 16991</name>
    <dbReference type="NCBI Taxonomy" id="1122147"/>
    <lineage>
        <taxon>Bacteria</taxon>
        <taxon>Bacillati</taxon>
        <taxon>Bacillota</taxon>
        <taxon>Bacilli</taxon>
        <taxon>Lactobacillales</taxon>
        <taxon>Lactobacillaceae</taxon>
        <taxon>Schleiferilactobacillus</taxon>
    </lineage>
</organism>
<proteinExistence type="predicted"/>
<name>A0A0R1XCJ7_9LACO</name>
<dbReference type="Proteomes" id="UP000050949">
    <property type="component" value="Unassembled WGS sequence"/>
</dbReference>
<dbReference type="PATRIC" id="fig|1122147.4.peg.2550"/>
<evidence type="ECO:0000313" key="1">
    <source>
        <dbReference type="EMBL" id="KRM27553.1"/>
    </source>
</evidence>
<comment type="caution">
    <text evidence="1">The sequence shown here is derived from an EMBL/GenBank/DDBJ whole genome shotgun (WGS) entry which is preliminary data.</text>
</comment>
<evidence type="ECO:0000313" key="2">
    <source>
        <dbReference type="Proteomes" id="UP000050949"/>
    </source>
</evidence>
<protein>
    <submittedName>
        <fullName evidence="1">Uncharacterized protein</fullName>
    </submittedName>
</protein>
<reference evidence="1 2" key="1">
    <citation type="journal article" date="2015" name="Genome Announc.">
        <title>Expanding the biotechnology potential of lactobacilli through comparative genomics of 213 strains and associated genera.</title>
        <authorList>
            <person name="Sun Z."/>
            <person name="Harris H.M."/>
            <person name="McCann A."/>
            <person name="Guo C."/>
            <person name="Argimon S."/>
            <person name="Zhang W."/>
            <person name="Yang X."/>
            <person name="Jeffery I.B."/>
            <person name="Cooney J.C."/>
            <person name="Kagawa T.F."/>
            <person name="Liu W."/>
            <person name="Song Y."/>
            <person name="Salvetti E."/>
            <person name="Wrobel A."/>
            <person name="Rasinkangas P."/>
            <person name="Parkhill J."/>
            <person name="Rea M.C."/>
            <person name="O'Sullivan O."/>
            <person name="Ritari J."/>
            <person name="Douillard F.P."/>
            <person name="Paul Ross R."/>
            <person name="Yang R."/>
            <person name="Briner A.E."/>
            <person name="Felis G.E."/>
            <person name="de Vos W.M."/>
            <person name="Barrangou R."/>
            <person name="Klaenhammer T.R."/>
            <person name="Caufield P.W."/>
            <person name="Cui Y."/>
            <person name="Zhang H."/>
            <person name="O'Toole P.W."/>
        </authorList>
    </citation>
    <scope>NUCLEOTIDE SEQUENCE [LARGE SCALE GENOMIC DNA]</scope>
    <source>
        <strain evidence="1 2">DSM 16991</strain>
    </source>
</reference>
<accession>A0A0R1XCJ7</accession>
<dbReference type="AlphaFoldDB" id="A0A0R1XCJ7"/>
<dbReference type="RefSeq" id="WP_027829320.1">
    <property type="nucleotide sequence ID" value="NZ_AUEH01000052.1"/>
</dbReference>